<keyword evidence="3" id="KW-1185">Reference proteome</keyword>
<evidence type="ECO:0000256" key="1">
    <source>
        <dbReference type="SAM" id="Phobius"/>
    </source>
</evidence>
<evidence type="ECO:0000313" key="3">
    <source>
        <dbReference type="Proteomes" id="UP000435187"/>
    </source>
</evidence>
<dbReference type="Proteomes" id="UP000435187">
    <property type="component" value="Unassembled WGS sequence"/>
</dbReference>
<evidence type="ECO:0000313" key="2">
    <source>
        <dbReference type="EMBL" id="MRI68639.1"/>
    </source>
</evidence>
<name>A0A6N7R5W4_9BACI</name>
<dbReference type="RefSeq" id="WP_153837090.1">
    <property type="nucleotide sequence ID" value="NZ_JBHUMW010000071.1"/>
</dbReference>
<gene>
    <name evidence="2" type="ORF">GH885_20235</name>
</gene>
<comment type="caution">
    <text evidence="2">The sequence shown here is derived from an EMBL/GenBank/DDBJ whole genome shotgun (WGS) entry which is preliminary data.</text>
</comment>
<sequence length="124" mass="14386">MTKKEEIKDLELKINDKLKKSKKFKHRHVSNKSKHEVGLIKADVTSEYSSFMNNQVFSVFIGAIFTIVLTLLIDFAFDLTSAIMVTVVLVFYSGLFMLLNWKNKKISKEFTYTIELLSMLINKK</sequence>
<keyword evidence="1" id="KW-0472">Membrane</keyword>
<feature type="transmembrane region" description="Helical" evidence="1">
    <location>
        <begin position="56"/>
        <end position="73"/>
    </location>
</feature>
<reference evidence="2 3" key="1">
    <citation type="submission" date="2019-10" db="EMBL/GenBank/DDBJ databases">
        <title>Gracilibacillus salitolerans sp. nov., a moderate halophile isolated from a saline soil in northwest China.</title>
        <authorList>
            <person name="Gan L."/>
        </authorList>
    </citation>
    <scope>NUCLEOTIDE SEQUENCE [LARGE SCALE GENOMIC DNA]</scope>
    <source>
        <strain evidence="2 3">TP2-8</strain>
    </source>
</reference>
<feature type="transmembrane region" description="Helical" evidence="1">
    <location>
        <begin position="79"/>
        <end position="99"/>
    </location>
</feature>
<accession>A0A6N7R5W4</accession>
<dbReference type="AlphaFoldDB" id="A0A6N7R5W4"/>
<protein>
    <submittedName>
        <fullName evidence="2">Uncharacterized protein</fullName>
    </submittedName>
</protein>
<dbReference type="EMBL" id="WJEE01000083">
    <property type="protein sequence ID" value="MRI68639.1"/>
    <property type="molecule type" value="Genomic_DNA"/>
</dbReference>
<keyword evidence="1" id="KW-1133">Transmembrane helix</keyword>
<keyword evidence="1" id="KW-0812">Transmembrane</keyword>
<organism evidence="2 3">
    <name type="scientific">Gracilibacillus thailandensis</name>
    <dbReference type="NCBI Taxonomy" id="563735"/>
    <lineage>
        <taxon>Bacteria</taxon>
        <taxon>Bacillati</taxon>
        <taxon>Bacillota</taxon>
        <taxon>Bacilli</taxon>
        <taxon>Bacillales</taxon>
        <taxon>Bacillaceae</taxon>
        <taxon>Gracilibacillus</taxon>
    </lineage>
</organism>
<proteinExistence type="predicted"/>